<keyword evidence="1" id="KW-0472">Membrane</keyword>
<gene>
    <name evidence="2" type="ORF">A374_07046</name>
</gene>
<dbReference type="PATRIC" id="fig|1196324.3.peg.1441"/>
<name>I8AJT9_9BACL</name>
<dbReference type="EMBL" id="AKKV01000023">
    <property type="protein sequence ID" value="EIT86057.1"/>
    <property type="molecule type" value="Genomic_DNA"/>
</dbReference>
<protein>
    <recommendedName>
        <fullName evidence="4">DUF4064 domain-containing protein</fullName>
    </recommendedName>
</protein>
<comment type="caution">
    <text evidence="2">The sequence shown here is derived from an EMBL/GenBank/DDBJ whole genome shotgun (WGS) entry which is preliminary data.</text>
</comment>
<evidence type="ECO:0000313" key="3">
    <source>
        <dbReference type="Proteomes" id="UP000004080"/>
    </source>
</evidence>
<feature type="transmembrane region" description="Helical" evidence="1">
    <location>
        <begin position="7"/>
        <end position="31"/>
    </location>
</feature>
<feature type="transmembrane region" description="Helical" evidence="1">
    <location>
        <begin position="51"/>
        <end position="73"/>
    </location>
</feature>
<keyword evidence="1" id="KW-0812">Transmembrane</keyword>
<evidence type="ECO:0000256" key="1">
    <source>
        <dbReference type="SAM" id="Phobius"/>
    </source>
</evidence>
<feature type="transmembrane region" description="Helical" evidence="1">
    <location>
        <begin position="80"/>
        <end position="103"/>
    </location>
</feature>
<reference evidence="2 3" key="1">
    <citation type="journal article" date="2012" name="J. Bacteriol.">
        <title>Genome of Bacillus macauensis ZFHKF-1, a Long-Chain-Forming Bacterium.</title>
        <authorList>
            <person name="Cai L."/>
            <person name="Zhang T."/>
        </authorList>
    </citation>
    <scope>NUCLEOTIDE SEQUENCE [LARGE SCALE GENOMIC DNA]</scope>
    <source>
        <strain evidence="2 3">ZFHKF-1</strain>
    </source>
</reference>
<proteinExistence type="predicted"/>
<dbReference type="RefSeq" id="WP_007201506.1">
    <property type="nucleotide sequence ID" value="NZ_AKKV01000023.1"/>
</dbReference>
<evidence type="ECO:0000313" key="2">
    <source>
        <dbReference type="EMBL" id="EIT86057.1"/>
    </source>
</evidence>
<organism evidence="2 3">
    <name type="scientific">Fictibacillus macauensis ZFHKF-1</name>
    <dbReference type="NCBI Taxonomy" id="1196324"/>
    <lineage>
        <taxon>Bacteria</taxon>
        <taxon>Bacillati</taxon>
        <taxon>Bacillota</taxon>
        <taxon>Bacilli</taxon>
        <taxon>Bacillales</taxon>
        <taxon>Fictibacillaceae</taxon>
        <taxon>Fictibacillus</taxon>
    </lineage>
</organism>
<sequence length="128" mass="14082">MKHKAEFILSIINTVLSGIGFLVLLLFIFILNNPEFIKALEIDSAEFAQVGFLYFSILILILSIISLIGIFVYKKGKSVTAISIVSIVFGGLFLLISFGYSFLPSAMLITTGILGLVRRNKASVTFEQ</sequence>
<evidence type="ECO:0008006" key="4">
    <source>
        <dbReference type="Google" id="ProtNLM"/>
    </source>
</evidence>
<dbReference type="Proteomes" id="UP000004080">
    <property type="component" value="Unassembled WGS sequence"/>
</dbReference>
<keyword evidence="3" id="KW-1185">Reference proteome</keyword>
<accession>I8AJT9</accession>
<dbReference type="AlphaFoldDB" id="I8AJT9"/>
<keyword evidence="1" id="KW-1133">Transmembrane helix</keyword>